<feature type="domain" description="Novel STAND NTPase 1" evidence="2">
    <location>
        <begin position="227"/>
        <end position="627"/>
    </location>
</feature>
<dbReference type="Pfam" id="PF20703">
    <property type="entry name" value="nSTAND1"/>
    <property type="match status" value="1"/>
</dbReference>
<dbReference type="InterPro" id="IPR011989">
    <property type="entry name" value="ARM-like"/>
</dbReference>
<accession>A0A7S8EB68</accession>
<dbReference type="EMBL" id="CP062983">
    <property type="protein sequence ID" value="QPC83763.1"/>
    <property type="molecule type" value="Genomic_DNA"/>
</dbReference>
<reference evidence="3 4" key="1">
    <citation type="submission" date="2020-02" db="EMBL/GenBank/DDBJ databases">
        <authorList>
            <person name="Zheng R.K."/>
            <person name="Sun C.M."/>
        </authorList>
    </citation>
    <scope>NUCLEOTIDE SEQUENCE [LARGE SCALE GENOMIC DNA]</scope>
    <source>
        <strain evidence="4">rifampicinis</strain>
    </source>
</reference>
<sequence>MRRVPQIRIFLASPGDVNEERAVALEVMDMLEYDPLFKLNGAGGISIHAVAWDKLGSDTPMRATMTPQTAIKDGLPLPSQCDIVLVLFWGRMGTPLPLSEYQKKDGTPYLSGTEWEYLDAIHAEGKYGRPITLLYQRTQEPLLDIKDLKQVEQYHAVLNFFKQFRDPDTGALSGGVNEYKSPEDFRTKLSNHLRKIIIGILSSEDFSEPKSVLRPLVEPPPLWEGSPFPGLRAFKEVDAPIFFGRGQEISELVRRIESDRFVAVVAASGSGKSSLVAAGLIPRLRANAIASDETGSKDWRFVHLTPGEGESPFSTMFKALCESFPEHPISPFMIVEEKQAFVNSLNKDASAIVDIVNALMKEANAPSWAETLFFIDQFEELFTLVSEADRPQFIAVLDAIANSNRLRCIVTMRSDFYSSCLEYPSLVALLKASTYPLAAPTAGALIEMIKRPAERAGLTWDEGLPERIQADTGSDNGALAVMAYALDELYRASTNDKRLSFDAYDEIGGIDGAIGKRAEDTFDSLNLPNKERILQYVFRELVTIDDRGVATRQRASTKQFDSEAMLLVRSFVEARLLVRFEQTIEVAHEALFRSWKRLNTWIEETREDLRSLRRMRQAAREWDNAEKSTLLLWSAERQMPIYEIIERLDINLTDIEQQFLRPEQELIQEELANQYMPEHTYRTKLDRVEKIQGDIVKAQCAALNNPNRHIRLAAVKALESLEAQVAIPDLLLLLKDEDIDVRLAAVAALESLEAQVAIPDLLLLLKDEAWPVRQAAVEALERLEAQVAIPDLLLLLKDKDGPRQAAVAALESLEAQVVIPDLLLLLKDEDGPVRQAAVEALGRLEAQVAIPDLLLLLKDEDWQVRQAAVAVLGRLEAQVAIPDLLLLLKDEDWPVRQAAVAALESLEAQVAIPDLLLLLKDEDWPVRQAAVAALVRLEAQVAIPDLLLLLKDEDWQVRQAAVEALGRLEAQVAIPDLLLLLKDEDGPVRQAAVAALVSLEAQVAIPDLLLLLKDEDIDVRQAAVAALVSLEAQVAIPDLLLLLKDEAWQVRQAAVAALGRLEAQVAIPNLLLLLKDEAWPVRQAAVAALVRLEAQVAIPDLLLLLKDEMWQVRQAAVAALVRLEAQVAIPDLLLLLKDEMWQVRQAAVAALESLEAQVAIPDLLLLLKDEDGPRQAAVAALVSLDAREFILALVGLLHDENSSVRSSVLDVLGGLKVQAAVVEIIQHLGDWNSAVRSSAVAALRNLKARDAVPELVSRLQIEKYSKVISQIAMTLATLDDDSGLAVLQENVKSLNENRRQDSALGLSLLSALPLDTPLLTDKSLNVRSIAAVGLVLSHDVNAKTILQSLSDKDLIDTLIGWLSDGSFPELPRAAVAQTLEYIGQ</sequence>
<dbReference type="Proteomes" id="UP000594468">
    <property type="component" value="Chromosome"/>
</dbReference>
<proteinExistence type="predicted"/>
<dbReference type="RefSeq" id="WP_195171827.1">
    <property type="nucleotide sequence ID" value="NZ_CP062983.1"/>
</dbReference>
<evidence type="ECO:0000313" key="4">
    <source>
        <dbReference type="Proteomes" id="UP000594468"/>
    </source>
</evidence>
<protein>
    <submittedName>
        <fullName evidence="3">HEAT repeat domain-containing protein</fullName>
    </submittedName>
</protein>
<evidence type="ECO:0000259" key="2">
    <source>
        <dbReference type="Pfam" id="PF20703"/>
    </source>
</evidence>
<evidence type="ECO:0000313" key="3">
    <source>
        <dbReference type="EMBL" id="QPC83763.1"/>
    </source>
</evidence>
<keyword evidence="4" id="KW-1185">Reference proteome</keyword>
<evidence type="ECO:0000256" key="1">
    <source>
        <dbReference type="ARBA" id="ARBA00045876"/>
    </source>
</evidence>
<dbReference type="InterPro" id="IPR021133">
    <property type="entry name" value="HEAT_type_2"/>
</dbReference>
<dbReference type="PROSITE" id="PS50077">
    <property type="entry name" value="HEAT_REPEAT"/>
    <property type="match status" value="7"/>
</dbReference>
<gene>
    <name evidence="3" type="ORF">G4Y79_05130</name>
</gene>
<dbReference type="PANTHER" id="PTHR12697">
    <property type="entry name" value="PBS LYASE HEAT-LIKE PROTEIN"/>
    <property type="match status" value="1"/>
</dbReference>
<dbReference type="PANTHER" id="PTHR12697:SF5">
    <property type="entry name" value="DEOXYHYPUSINE HYDROXYLASE"/>
    <property type="match status" value="1"/>
</dbReference>
<name>A0A7S8EB68_9CHLR</name>
<dbReference type="GO" id="GO:0016491">
    <property type="term" value="F:oxidoreductase activity"/>
    <property type="evidence" value="ECO:0007669"/>
    <property type="project" value="TreeGrafter"/>
</dbReference>
<dbReference type="SMART" id="SM00567">
    <property type="entry name" value="EZ_HEAT"/>
    <property type="match status" value="18"/>
</dbReference>
<dbReference type="SUPFAM" id="SSF52540">
    <property type="entry name" value="P-loop containing nucleoside triphosphate hydrolases"/>
    <property type="match status" value="1"/>
</dbReference>
<comment type="function">
    <text evidence="1">Catalyzes the hydroxylation of the N(6)-(4-aminobutyl)-L-lysine intermediate produced by deoxyhypusine synthase/DHPS on a critical lysine of the eukaryotic translation initiation factor 5A/eIF-5A. This is the second step of the post-translational modification of that lysine into an unusual amino acid residue named hypusine. Hypusination is unique to mature eIF-5A factor and is essential for its function.</text>
</comment>
<dbReference type="Gene3D" id="1.25.10.10">
    <property type="entry name" value="Leucine-rich Repeat Variant"/>
    <property type="match status" value="7"/>
</dbReference>
<organism evidence="3 4">
    <name type="scientific">Phototrophicus methaneseepsis</name>
    <dbReference type="NCBI Taxonomy" id="2710758"/>
    <lineage>
        <taxon>Bacteria</taxon>
        <taxon>Bacillati</taxon>
        <taxon>Chloroflexota</taxon>
        <taxon>Candidatus Thermofontia</taxon>
        <taxon>Phototrophicales</taxon>
        <taxon>Phototrophicaceae</taxon>
        <taxon>Phototrophicus</taxon>
    </lineage>
</organism>
<dbReference type="InterPro" id="IPR016024">
    <property type="entry name" value="ARM-type_fold"/>
</dbReference>
<dbReference type="InterPro" id="IPR049052">
    <property type="entry name" value="nSTAND1"/>
</dbReference>
<dbReference type="KEGG" id="pmet:G4Y79_05130"/>
<dbReference type="InterPro" id="IPR004155">
    <property type="entry name" value="PBS_lyase_HEAT"/>
</dbReference>
<dbReference type="Gene3D" id="3.40.50.300">
    <property type="entry name" value="P-loop containing nucleotide triphosphate hydrolases"/>
    <property type="match status" value="1"/>
</dbReference>
<dbReference type="Pfam" id="PF13646">
    <property type="entry name" value="HEAT_2"/>
    <property type="match status" value="6"/>
</dbReference>
<dbReference type="SUPFAM" id="SSF48371">
    <property type="entry name" value="ARM repeat"/>
    <property type="match status" value="2"/>
</dbReference>
<dbReference type="InterPro" id="IPR027417">
    <property type="entry name" value="P-loop_NTPase"/>
</dbReference>